<feature type="compositionally biased region" description="Polar residues" evidence="5">
    <location>
        <begin position="935"/>
        <end position="944"/>
    </location>
</feature>
<evidence type="ECO:0000313" key="9">
    <source>
        <dbReference type="Proteomes" id="UP001620626"/>
    </source>
</evidence>
<reference evidence="8 9" key="1">
    <citation type="submission" date="2024-10" db="EMBL/GenBank/DDBJ databases">
        <authorList>
            <person name="Kim D."/>
        </authorList>
    </citation>
    <scope>NUCLEOTIDE SEQUENCE [LARGE SCALE GENOMIC DNA]</scope>
    <source>
        <strain evidence="8">BH-2024</strain>
    </source>
</reference>
<feature type="transmembrane region" description="Helical" evidence="6">
    <location>
        <begin position="502"/>
        <end position="521"/>
    </location>
</feature>
<protein>
    <recommendedName>
        <fullName evidence="7">STAS domain-containing protein</fullName>
    </recommendedName>
</protein>
<evidence type="ECO:0000259" key="7">
    <source>
        <dbReference type="PROSITE" id="PS50801"/>
    </source>
</evidence>
<evidence type="ECO:0000256" key="3">
    <source>
        <dbReference type="ARBA" id="ARBA00022989"/>
    </source>
</evidence>
<keyword evidence="2 6" id="KW-0812">Transmembrane</keyword>
<feature type="transmembrane region" description="Helical" evidence="6">
    <location>
        <begin position="377"/>
        <end position="395"/>
    </location>
</feature>
<dbReference type="GO" id="GO:0016020">
    <property type="term" value="C:membrane"/>
    <property type="evidence" value="ECO:0007669"/>
    <property type="project" value="UniProtKB-SubCell"/>
</dbReference>
<comment type="subcellular location">
    <subcellularLocation>
        <location evidence="1">Membrane</location>
        <topology evidence="1">Multi-pass membrane protein</topology>
    </subcellularLocation>
</comment>
<evidence type="ECO:0000256" key="4">
    <source>
        <dbReference type="ARBA" id="ARBA00023136"/>
    </source>
</evidence>
<evidence type="ECO:0000313" key="8">
    <source>
        <dbReference type="EMBL" id="KAL3071528.1"/>
    </source>
</evidence>
<dbReference type="InterPro" id="IPR002645">
    <property type="entry name" value="STAS_dom"/>
</dbReference>
<dbReference type="SUPFAM" id="SSF52091">
    <property type="entry name" value="SpoIIaa-like"/>
    <property type="match status" value="1"/>
</dbReference>
<name>A0ABD2I5T0_9BILA</name>
<dbReference type="Proteomes" id="UP001620626">
    <property type="component" value="Unassembled WGS sequence"/>
</dbReference>
<keyword evidence="4 6" id="KW-0472">Membrane</keyword>
<feature type="transmembrane region" description="Helical" evidence="6">
    <location>
        <begin position="601"/>
        <end position="629"/>
    </location>
</feature>
<comment type="caution">
    <text evidence="8">The sequence shown here is derived from an EMBL/GenBank/DDBJ whole genome shotgun (WGS) entry which is preliminary data.</text>
</comment>
<evidence type="ECO:0000256" key="2">
    <source>
        <dbReference type="ARBA" id="ARBA00022692"/>
    </source>
</evidence>
<dbReference type="EMBL" id="JBICBT010001358">
    <property type="protein sequence ID" value="KAL3071528.1"/>
    <property type="molecule type" value="Genomic_DNA"/>
</dbReference>
<dbReference type="InterPro" id="IPR036513">
    <property type="entry name" value="STAS_dom_sf"/>
</dbReference>
<feature type="transmembrane region" description="Helical" evidence="6">
    <location>
        <begin position="407"/>
        <end position="428"/>
    </location>
</feature>
<feature type="domain" description="STAS" evidence="7">
    <location>
        <begin position="655"/>
        <end position="839"/>
    </location>
</feature>
<proteinExistence type="predicted"/>
<dbReference type="InterPro" id="IPR001902">
    <property type="entry name" value="SLC26A/SulP_fam"/>
</dbReference>
<organism evidence="8 9">
    <name type="scientific">Heterodera trifolii</name>
    <dbReference type="NCBI Taxonomy" id="157864"/>
    <lineage>
        <taxon>Eukaryota</taxon>
        <taxon>Metazoa</taxon>
        <taxon>Ecdysozoa</taxon>
        <taxon>Nematoda</taxon>
        <taxon>Chromadorea</taxon>
        <taxon>Rhabditida</taxon>
        <taxon>Tylenchina</taxon>
        <taxon>Tylenchomorpha</taxon>
        <taxon>Tylenchoidea</taxon>
        <taxon>Heteroderidae</taxon>
        <taxon>Heteroderinae</taxon>
        <taxon>Heterodera</taxon>
    </lineage>
</organism>
<sequence length="957" mass="104568">MDPINMFGGARRAPMNQDEFDTKFNFLNERRSRNRRQYSLDSIVEQSDAEGGAADLCGAALCWRRAGGAAPHRSISIVTTPAVPSKRSCQQQHSANSGSGVNALSRAVGEDEARVRLCLYTHLPLIRTLKRYSLRKDAFGDARAGLALALHSTAEGLAMSFLAGLPPMMGVYTVFCATLFYMFFGTSKYSFLGTNLVICFLLRNIVERGVESLNEIQSEKRYDDEHVQIAVTVTFLAAIIQGLIYLFHADFIFSFMADDQVLAGFSAGIGLRIMFTQLGNIIHFRSNRICAVDLPIKDASSSASQSMPANFGSFPCVIWAYYRRLNGHRKPGGYATLQSLSSNIVQKLNTSVAEQANSAHIVETNCLPSFWECFDAINLNTLAISVACVLLLVFTRQCIGPLTRFRLRSAVSSEFLVILLAGFLSRWLNAERRWQLETVKFGNGSAFMVTVPHLSLLSSRFLSQTLLLDAFALALLVHTLHMRAASALARTHKYRVYEKQELFTLSIIGILCSFLCAFSPGHSPLRTHHGTRAGAKTTLTNLTLVLTIVPLILWASFLFEALPVCVLSCILLTAICPLFMGLIRLPLLWTVSRLDVLTFGFAALAAILFSDLCQALFYSVIFAVSTIVVRAQWPRLQQLVNVTGSGVYYAERCYYGSDLMDESGVSVIRYEAPILFHNAKHFKYSVLEAARQIKGQLLGIGIGTRTGSMKSMKSTNAGNVGSGAGPSAPTNKDSIQMKSTLLISGDIVPNYDNLIAGPSLESGAINKVLIIDFSSVPYLDAQAITVIRELFDELSERKCRLLFASVNSTIRTWFKLCGAFEHVPKHYFFPSVHDAVLCAQQMGGFIAPSIHMSVSLNGCRDLITLSNAASNHDITLNTETSVQSSANIPHPEVASLGPSAAAGSSSQFCSRPTSSPTIIGGSADLTSLHHHRTSHPTGPTSRGMSSWAKMPLKKSNS</sequence>
<dbReference type="CDD" id="cd07042">
    <property type="entry name" value="STAS_SulP_like_sulfate_transporter"/>
    <property type="match status" value="1"/>
</dbReference>
<evidence type="ECO:0000256" key="6">
    <source>
        <dbReference type="SAM" id="Phobius"/>
    </source>
</evidence>
<feature type="transmembrane region" description="Helical" evidence="6">
    <location>
        <begin position="227"/>
        <end position="247"/>
    </location>
</feature>
<dbReference type="Gene3D" id="3.30.750.24">
    <property type="entry name" value="STAS domain"/>
    <property type="match status" value="1"/>
</dbReference>
<feature type="transmembrane region" description="Helical" evidence="6">
    <location>
        <begin position="161"/>
        <end position="183"/>
    </location>
</feature>
<dbReference type="PROSITE" id="PS50007">
    <property type="entry name" value="PIPLC_X_DOMAIN"/>
    <property type="match status" value="1"/>
</dbReference>
<dbReference type="InterPro" id="IPR011547">
    <property type="entry name" value="SLC26A/SulP_dom"/>
</dbReference>
<dbReference type="AlphaFoldDB" id="A0ABD2I5T0"/>
<dbReference type="PROSITE" id="PS50801">
    <property type="entry name" value="STAS"/>
    <property type="match status" value="1"/>
</dbReference>
<dbReference type="PANTHER" id="PTHR11814">
    <property type="entry name" value="SULFATE TRANSPORTER"/>
    <property type="match status" value="1"/>
</dbReference>
<feature type="region of interest" description="Disordered" evidence="5">
    <location>
        <begin position="928"/>
        <end position="957"/>
    </location>
</feature>
<keyword evidence="9" id="KW-1185">Reference proteome</keyword>
<feature type="transmembrane region" description="Helical" evidence="6">
    <location>
        <begin position="541"/>
        <end position="559"/>
    </location>
</feature>
<gene>
    <name evidence="8" type="ORF">niasHT_031892</name>
</gene>
<dbReference type="Pfam" id="PF00916">
    <property type="entry name" value="Sulfate_transp"/>
    <property type="match status" value="2"/>
</dbReference>
<dbReference type="Pfam" id="PF01740">
    <property type="entry name" value="STAS"/>
    <property type="match status" value="1"/>
</dbReference>
<feature type="transmembrane region" description="Helical" evidence="6">
    <location>
        <begin position="566"/>
        <end position="589"/>
    </location>
</feature>
<evidence type="ECO:0000256" key="1">
    <source>
        <dbReference type="ARBA" id="ARBA00004141"/>
    </source>
</evidence>
<accession>A0ABD2I5T0</accession>
<evidence type="ECO:0000256" key="5">
    <source>
        <dbReference type="SAM" id="MobiDB-lite"/>
    </source>
</evidence>
<keyword evidence="3 6" id="KW-1133">Transmembrane helix</keyword>